<reference evidence="3" key="1">
    <citation type="journal article" date="2019" name="Int. J. Syst. Evol. Microbiol.">
        <title>The Global Catalogue of Microorganisms (GCM) 10K type strain sequencing project: providing services to taxonomists for standard genome sequencing and annotation.</title>
        <authorList>
            <consortium name="The Broad Institute Genomics Platform"/>
            <consortium name="The Broad Institute Genome Sequencing Center for Infectious Disease"/>
            <person name="Wu L."/>
            <person name="Ma J."/>
        </authorList>
    </citation>
    <scope>NUCLEOTIDE SEQUENCE [LARGE SCALE GENOMIC DNA]</scope>
    <source>
        <strain evidence="3">CGMCC 4.7241</strain>
    </source>
</reference>
<feature type="domain" description="DUF7669" evidence="1">
    <location>
        <begin position="158"/>
        <end position="228"/>
    </location>
</feature>
<dbReference type="InterPro" id="IPR056086">
    <property type="entry name" value="DUF7669"/>
</dbReference>
<name>A0ABV7Y2H5_9ACTN</name>
<sequence>MEPWESPRTWQRVADELRHHRRSGLGGLLTEDTVRFATARALVAEGADPAGLRVEWPHPSLDGARIDLVVSEPPIALIEFEYLREPPSLGPRLSRLAAVPLDAARLFVSVEAAGQLVESELAAQLVALRVDDELRLSVYCVDRLARRASARDGARREILAAVTRILARSGQQTFSPVEVVRELQDAGTSYAEATIRTMVTSHMCLNAPDHAAVTYDDFERLEHGVYRLAP</sequence>
<dbReference type="Pfam" id="PF24706">
    <property type="entry name" value="DUF7669"/>
    <property type="match status" value="1"/>
</dbReference>
<dbReference type="RefSeq" id="WP_205122223.1">
    <property type="nucleotide sequence ID" value="NZ_JAFBCM010000001.1"/>
</dbReference>
<protein>
    <recommendedName>
        <fullName evidence="1">DUF7669 domain-containing protein</fullName>
    </recommendedName>
</protein>
<dbReference type="Proteomes" id="UP001595699">
    <property type="component" value="Unassembled WGS sequence"/>
</dbReference>
<evidence type="ECO:0000313" key="3">
    <source>
        <dbReference type="Proteomes" id="UP001595699"/>
    </source>
</evidence>
<evidence type="ECO:0000313" key="2">
    <source>
        <dbReference type="EMBL" id="MFC3759380.1"/>
    </source>
</evidence>
<proteinExistence type="predicted"/>
<organism evidence="2 3">
    <name type="scientific">Tenggerimyces flavus</name>
    <dbReference type="NCBI Taxonomy" id="1708749"/>
    <lineage>
        <taxon>Bacteria</taxon>
        <taxon>Bacillati</taxon>
        <taxon>Actinomycetota</taxon>
        <taxon>Actinomycetes</taxon>
        <taxon>Propionibacteriales</taxon>
        <taxon>Nocardioidaceae</taxon>
        <taxon>Tenggerimyces</taxon>
    </lineage>
</organism>
<dbReference type="EMBL" id="JBHRZH010000001">
    <property type="protein sequence ID" value="MFC3759380.1"/>
    <property type="molecule type" value="Genomic_DNA"/>
</dbReference>
<gene>
    <name evidence="2" type="ORF">ACFOUW_00880</name>
</gene>
<evidence type="ECO:0000259" key="1">
    <source>
        <dbReference type="Pfam" id="PF24706"/>
    </source>
</evidence>
<comment type="caution">
    <text evidence="2">The sequence shown here is derived from an EMBL/GenBank/DDBJ whole genome shotgun (WGS) entry which is preliminary data.</text>
</comment>
<keyword evidence="3" id="KW-1185">Reference proteome</keyword>
<accession>A0ABV7Y2H5</accession>